<protein>
    <submittedName>
        <fullName evidence="1">Uncharacterized protein</fullName>
    </submittedName>
</protein>
<dbReference type="AlphaFoldDB" id="A0A6L6YJV9"/>
<comment type="caution">
    <text evidence="1">The sequence shown here is derived from an EMBL/GenBank/DDBJ whole genome shotgun (WGS) entry which is preliminary data.</text>
</comment>
<proteinExistence type="predicted"/>
<accession>A0A6L6YJV9</accession>
<dbReference type="OrthoDB" id="2292605at2"/>
<sequence length="136" mass="15740">MKYITGIHALNLRCSLETCGDWHQPGIQWKNLTIRESEDSVFGDYGIEDNSLVPDHPGTHKVANHIRALLDLVSEGNFGYAQGMNKDFICNDIYTEEVFSKLLLLKKSHIWEKIKDFIGKEYGVSWLRFLKEHENE</sequence>
<dbReference type="RefSeq" id="WP_160335436.1">
    <property type="nucleotide sequence ID" value="NZ_WSRP01000020.1"/>
</dbReference>
<dbReference type="Proteomes" id="UP000472580">
    <property type="component" value="Unassembled WGS sequence"/>
</dbReference>
<reference evidence="1 2" key="1">
    <citation type="submission" date="2019-12" db="EMBL/GenBank/DDBJ databases">
        <title>Microbes associate with the intestines of laboratory mice.</title>
        <authorList>
            <person name="Navarre W."/>
            <person name="Wong E."/>
        </authorList>
    </citation>
    <scope>NUCLEOTIDE SEQUENCE [LARGE SCALE GENOMIC DNA]</scope>
    <source>
        <strain evidence="1 2">NM82_D38</strain>
    </source>
</reference>
<evidence type="ECO:0000313" key="1">
    <source>
        <dbReference type="EMBL" id="MVX57003.1"/>
    </source>
</evidence>
<dbReference type="EMBL" id="WSRP01000020">
    <property type="protein sequence ID" value="MVX57003.1"/>
    <property type="molecule type" value="Genomic_DNA"/>
</dbReference>
<keyword evidence="2" id="KW-1185">Reference proteome</keyword>
<name>A0A6L6YJV9_9BURK</name>
<gene>
    <name evidence="1" type="ORF">E5987_07245</name>
</gene>
<organism evidence="1 2">
    <name type="scientific">Parasutterella muris</name>
    <dbReference type="NCBI Taxonomy" id="2565572"/>
    <lineage>
        <taxon>Bacteria</taxon>
        <taxon>Pseudomonadati</taxon>
        <taxon>Pseudomonadota</taxon>
        <taxon>Betaproteobacteria</taxon>
        <taxon>Burkholderiales</taxon>
        <taxon>Sutterellaceae</taxon>
        <taxon>Parasutterella</taxon>
    </lineage>
</organism>
<evidence type="ECO:0000313" key="2">
    <source>
        <dbReference type="Proteomes" id="UP000472580"/>
    </source>
</evidence>